<dbReference type="KEGG" id="dord:105985053"/>
<evidence type="ECO:0000256" key="10">
    <source>
        <dbReference type="ARBA" id="ARBA00023170"/>
    </source>
</evidence>
<evidence type="ECO:0000256" key="6">
    <source>
        <dbReference type="ARBA" id="ARBA00022725"/>
    </source>
</evidence>
<feature type="transmembrane region" description="Helical" evidence="13">
    <location>
        <begin position="391"/>
        <end position="408"/>
    </location>
</feature>
<feature type="transmembrane region" description="Helical" evidence="13">
    <location>
        <begin position="348"/>
        <end position="370"/>
    </location>
</feature>
<evidence type="ECO:0000313" key="16">
    <source>
        <dbReference type="RefSeq" id="XP_012870920.1"/>
    </source>
</evidence>
<feature type="domain" description="G-protein coupled receptors family 1 profile" evidence="14">
    <location>
        <begin position="71"/>
        <end position="249"/>
    </location>
</feature>
<feature type="transmembrane region" description="Helical" evidence="13">
    <location>
        <begin position="443"/>
        <end position="471"/>
    </location>
</feature>
<keyword evidence="10 12" id="KW-0675">Receptor</keyword>
<dbReference type="GO" id="GO:0004984">
    <property type="term" value="F:olfactory receptor activity"/>
    <property type="evidence" value="ECO:0007669"/>
    <property type="project" value="InterPro"/>
</dbReference>
<evidence type="ECO:0000259" key="14">
    <source>
        <dbReference type="PROSITE" id="PS50262"/>
    </source>
</evidence>
<protein>
    <submittedName>
        <fullName evidence="16">Olfactory receptor 14A16-like</fullName>
    </submittedName>
</protein>
<dbReference type="PRINTS" id="PR00237">
    <property type="entry name" value="GPCRRHODOPSN"/>
</dbReference>
<keyword evidence="8 12" id="KW-0297">G-protein coupled receptor</keyword>
<dbReference type="InterPro" id="IPR050516">
    <property type="entry name" value="Olfactory_GPCR"/>
</dbReference>
<evidence type="ECO:0000256" key="4">
    <source>
        <dbReference type="ARBA" id="ARBA00022606"/>
    </source>
</evidence>
<feature type="transmembrane region" description="Helical" evidence="13">
    <location>
        <begin position="190"/>
        <end position="212"/>
    </location>
</feature>
<evidence type="ECO:0000256" key="9">
    <source>
        <dbReference type="ARBA" id="ARBA00023136"/>
    </source>
</evidence>
<keyword evidence="4" id="KW-0716">Sensory transduction</keyword>
<evidence type="ECO:0000256" key="5">
    <source>
        <dbReference type="ARBA" id="ARBA00022692"/>
    </source>
</evidence>
<dbReference type="SUPFAM" id="SSF81321">
    <property type="entry name" value="Family A G protein-coupled receptor-like"/>
    <property type="match status" value="2"/>
</dbReference>
<dbReference type="InterPro" id="IPR000725">
    <property type="entry name" value="Olfact_rcpt"/>
</dbReference>
<dbReference type="OrthoDB" id="9836137at2759"/>
<organism evidence="15 16">
    <name type="scientific">Dipodomys ordii</name>
    <name type="common">Ord's kangaroo rat</name>
    <dbReference type="NCBI Taxonomy" id="10020"/>
    <lineage>
        <taxon>Eukaryota</taxon>
        <taxon>Metazoa</taxon>
        <taxon>Chordata</taxon>
        <taxon>Craniata</taxon>
        <taxon>Vertebrata</taxon>
        <taxon>Euteleostomi</taxon>
        <taxon>Mammalia</taxon>
        <taxon>Eutheria</taxon>
        <taxon>Euarchontoglires</taxon>
        <taxon>Glires</taxon>
        <taxon>Rodentia</taxon>
        <taxon>Castorimorpha</taxon>
        <taxon>Heteromyidae</taxon>
        <taxon>Dipodomyinae</taxon>
        <taxon>Dipodomys</taxon>
    </lineage>
</organism>
<dbReference type="Gene3D" id="1.20.1070.10">
    <property type="entry name" value="Rhodopsin 7-helix transmembrane proteins"/>
    <property type="match status" value="2"/>
</dbReference>
<evidence type="ECO:0000256" key="13">
    <source>
        <dbReference type="SAM" id="Phobius"/>
    </source>
</evidence>
<dbReference type="GeneID" id="105985053"/>
<dbReference type="PANTHER" id="PTHR26452">
    <property type="entry name" value="OLFACTORY RECEPTOR"/>
    <property type="match status" value="1"/>
</dbReference>
<evidence type="ECO:0000256" key="8">
    <source>
        <dbReference type="ARBA" id="ARBA00023040"/>
    </source>
</evidence>
<evidence type="ECO:0000313" key="15">
    <source>
        <dbReference type="Proteomes" id="UP000081671"/>
    </source>
</evidence>
<dbReference type="AlphaFoldDB" id="A0A1S3F3X9"/>
<evidence type="ECO:0000256" key="11">
    <source>
        <dbReference type="ARBA" id="ARBA00023224"/>
    </source>
</evidence>
<keyword evidence="7 13" id="KW-1133">Transmembrane helix</keyword>
<dbReference type="PROSITE" id="PS50262">
    <property type="entry name" value="G_PROTEIN_RECEP_F1_2"/>
    <property type="match status" value="2"/>
</dbReference>
<proteinExistence type="inferred from homology"/>
<dbReference type="GO" id="GO:0005886">
    <property type="term" value="C:plasma membrane"/>
    <property type="evidence" value="ECO:0007669"/>
    <property type="project" value="UniProtKB-SubCell"/>
</dbReference>
<feature type="transmembrane region" description="Helical" evidence="13">
    <location>
        <begin position="492"/>
        <end position="510"/>
    </location>
</feature>
<gene>
    <name evidence="16" type="primary">LOC105985053</name>
</gene>
<feature type="domain" description="G-protein coupled receptors family 1 profile" evidence="14">
    <location>
        <begin position="291"/>
        <end position="540"/>
    </location>
</feature>
<dbReference type="Pfam" id="PF13853">
    <property type="entry name" value="7tm_4"/>
    <property type="match status" value="2"/>
</dbReference>
<keyword evidence="11 12" id="KW-0807">Transducer</keyword>
<dbReference type="PRINTS" id="PR00245">
    <property type="entry name" value="OLFACTORYR"/>
</dbReference>
<dbReference type="CDD" id="cd15227">
    <property type="entry name" value="7tmA_OR14-like"/>
    <property type="match status" value="1"/>
</dbReference>
<comment type="function">
    <text evidence="1">Odorant receptor.</text>
</comment>
<dbReference type="InterPro" id="IPR000276">
    <property type="entry name" value="GPCR_Rhodpsn"/>
</dbReference>
<feature type="transmembrane region" description="Helical" evidence="13">
    <location>
        <begin position="310"/>
        <end position="328"/>
    </location>
</feature>
<evidence type="ECO:0000256" key="12">
    <source>
        <dbReference type="RuleBase" id="RU000688"/>
    </source>
</evidence>
<keyword evidence="5 12" id="KW-0812">Transmembrane</keyword>
<dbReference type="PROSITE" id="PS00237">
    <property type="entry name" value="G_PROTEIN_RECEP_F1_1"/>
    <property type="match status" value="1"/>
</dbReference>
<dbReference type="InParanoid" id="A0A1S3F3X9"/>
<keyword evidence="15" id="KW-1185">Reference proteome</keyword>
<reference evidence="16" key="1">
    <citation type="submission" date="2025-08" db="UniProtKB">
        <authorList>
            <consortium name="RefSeq"/>
        </authorList>
    </citation>
    <scope>IDENTIFICATION</scope>
    <source>
        <tissue evidence="16">Kidney</tissue>
    </source>
</reference>
<comment type="similarity">
    <text evidence="12">Belongs to the G-protein coupled receptor 1 family.</text>
</comment>
<evidence type="ECO:0000256" key="3">
    <source>
        <dbReference type="ARBA" id="ARBA00022475"/>
    </source>
</evidence>
<name>A0A1S3F3X9_DIPOR</name>
<evidence type="ECO:0000256" key="1">
    <source>
        <dbReference type="ARBA" id="ARBA00002936"/>
    </source>
</evidence>
<dbReference type="RefSeq" id="XP_012870920.1">
    <property type="nucleotide sequence ID" value="XM_013015466.1"/>
</dbReference>
<feature type="transmembrane region" description="Helical" evidence="13">
    <location>
        <begin position="522"/>
        <end position="542"/>
    </location>
</feature>
<sequence>MVIARTQERRVRLDQGEPSIIRLKLHKVLHHGPHENYLFSVHCKCRDLTANHTVEMDCSSLSSLQQADPVGTRLSLSAHLLRDYLGESCHRHLCHRGPLSSNPMYFFLKNLSSLDTGLILVMIPNPILNCWTDRSNISFPGCVCQLFLVVHFSGCELSLLTAISCDCYVALCHPLHYEVIMNKSICMQIAASWLFGGFIGILYTAGTFSLSFCGSGKLPQFFCDVPSLLKISCPKIHVTIEVPVAIANVSSRIINGSVDTEFLLLGFSGPWLLQLLYAGVFTVIYVAAVLENVLVITVTSLDPCLHAPMYFFLRILSIFDLSLISAVVPKTIANSITHQNSISFLGCVAQVFLVLFSADTGLCLLTVMSIDRYAAICHPLHYEVIMNRSTCMQMATFSWLNSAVISAIHTMSTFSLSYCGQHEIHQFFCDIPQLLAITCSKHIIVEIVLILINVVLDFCYFFCIIISYIYIFSTVRKIPSAEGQAKAYSTCLPHLTVVALFLSTGFIAYLKPTIGSSSSTDLILSACYIVLPPSLNPVIYSLRNRAMKAGLEKLIRRKFLSKQNILLFLRD</sequence>
<evidence type="ECO:0000256" key="2">
    <source>
        <dbReference type="ARBA" id="ARBA00004651"/>
    </source>
</evidence>
<dbReference type="GO" id="GO:0004930">
    <property type="term" value="F:G protein-coupled receptor activity"/>
    <property type="evidence" value="ECO:0007669"/>
    <property type="project" value="UniProtKB-KW"/>
</dbReference>
<accession>A0A1S3F3X9</accession>
<dbReference type="InterPro" id="IPR017452">
    <property type="entry name" value="GPCR_Rhodpsn_7TM"/>
</dbReference>
<feature type="transmembrane region" description="Helical" evidence="13">
    <location>
        <begin position="275"/>
        <end position="298"/>
    </location>
</feature>
<keyword evidence="3" id="KW-1003">Cell membrane</keyword>
<dbReference type="Proteomes" id="UP000081671">
    <property type="component" value="Unplaced"/>
</dbReference>
<keyword evidence="9 13" id="KW-0472">Membrane</keyword>
<keyword evidence="6" id="KW-0552">Olfaction</keyword>
<comment type="subcellular location">
    <subcellularLocation>
        <location evidence="2">Cell membrane</location>
        <topology evidence="2">Multi-pass membrane protein</topology>
    </subcellularLocation>
</comment>
<evidence type="ECO:0000256" key="7">
    <source>
        <dbReference type="ARBA" id="ARBA00022989"/>
    </source>
</evidence>
<dbReference type="FunFam" id="1.20.1070.10:FF:000037">
    <property type="entry name" value="Olfactory receptor"/>
    <property type="match status" value="1"/>
</dbReference>